<evidence type="ECO:0000259" key="2">
    <source>
        <dbReference type="Pfam" id="PF12682"/>
    </source>
</evidence>
<dbReference type="Proteomes" id="UP000473699">
    <property type="component" value="Unassembled WGS sequence"/>
</dbReference>
<dbReference type="Gene3D" id="3.40.50.360">
    <property type="match status" value="1"/>
</dbReference>
<evidence type="ECO:0000313" key="3">
    <source>
        <dbReference type="EMBL" id="MST55821.1"/>
    </source>
</evidence>
<dbReference type="RefSeq" id="WP_154528916.1">
    <property type="nucleotide sequence ID" value="NZ_VUNH01000007.1"/>
</dbReference>
<evidence type="ECO:0000313" key="4">
    <source>
        <dbReference type="Proteomes" id="UP000473699"/>
    </source>
</evidence>
<feature type="signal peptide" evidence="1">
    <location>
        <begin position="1"/>
        <end position="20"/>
    </location>
</feature>
<dbReference type="PROSITE" id="PS51257">
    <property type="entry name" value="PROKAR_LIPOPROTEIN"/>
    <property type="match status" value="1"/>
</dbReference>
<gene>
    <name evidence="3" type="ORF">FYJ74_07225</name>
</gene>
<sequence length="194" mass="20963">MEKFILALTVLTLAAGCALAAPRDTALVAVFSKTGEQYNVGVIQEGNTMIVAKMIAAAIGADLFEIRPAKAYPESYDETTDVAKKELRAGARPELAEDKDIGAYDTVFLGYPIWWGEMPMAVFTFLESHDWKGKTVIPFATHEGSGMGRTQESLRKTLPDATILSGLAVRGAVAQNERAQAQQAVTEWLAKLGL</sequence>
<dbReference type="InterPro" id="IPR008254">
    <property type="entry name" value="Flavodoxin/NO_synth"/>
</dbReference>
<protein>
    <submittedName>
        <fullName evidence="3">Flavodoxin</fullName>
    </submittedName>
</protein>
<dbReference type="PANTHER" id="PTHR39201:SF1">
    <property type="entry name" value="FLAVODOXIN-LIKE DOMAIN-CONTAINING PROTEIN"/>
    <property type="match status" value="1"/>
</dbReference>
<feature type="domain" description="Flavodoxin-like" evidence="2">
    <location>
        <begin position="45"/>
        <end position="178"/>
    </location>
</feature>
<accession>A0A6L5YC53</accession>
<keyword evidence="1" id="KW-0732">Signal</keyword>
<dbReference type="PANTHER" id="PTHR39201">
    <property type="entry name" value="EXPORTED PROTEIN-RELATED"/>
    <property type="match status" value="1"/>
</dbReference>
<keyword evidence="4" id="KW-1185">Reference proteome</keyword>
<comment type="caution">
    <text evidence="3">The sequence shown here is derived from an EMBL/GenBank/DDBJ whole genome shotgun (WGS) entry which is preliminary data.</text>
</comment>
<dbReference type="InterPro" id="IPR029039">
    <property type="entry name" value="Flavoprotein-like_sf"/>
</dbReference>
<dbReference type="AlphaFoldDB" id="A0A6L5YC53"/>
<reference evidence="3 4" key="1">
    <citation type="submission" date="2019-08" db="EMBL/GenBank/DDBJ databases">
        <title>In-depth cultivation of the pig gut microbiome towards novel bacterial diversity and tailored functional studies.</title>
        <authorList>
            <person name="Wylensek D."/>
            <person name="Hitch T.C.A."/>
            <person name="Clavel T."/>
        </authorList>
    </citation>
    <scope>NUCLEOTIDE SEQUENCE [LARGE SCALE GENOMIC DNA]</scope>
    <source>
        <strain evidence="3 4">SM-530-WT-4B</strain>
    </source>
</reference>
<dbReference type="SUPFAM" id="SSF52218">
    <property type="entry name" value="Flavoproteins"/>
    <property type="match status" value="1"/>
</dbReference>
<organism evidence="3 4">
    <name type="scientific">Pyramidobacter porci</name>
    <dbReference type="NCBI Taxonomy" id="2605789"/>
    <lineage>
        <taxon>Bacteria</taxon>
        <taxon>Thermotogati</taxon>
        <taxon>Synergistota</taxon>
        <taxon>Synergistia</taxon>
        <taxon>Synergistales</taxon>
        <taxon>Dethiosulfovibrionaceae</taxon>
        <taxon>Pyramidobacter</taxon>
    </lineage>
</organism>
<name>A0A6L5YC53_9BACT</name>
<feature type="chain" id="PRO_5026703113" evidence="1">
    <location>
        <begin position="21"/>
        <end position="194"/>
    </location>
</feature>
<proteinExistence type="predicted"/>
<dbReference type="GO" id="GO:0010181">
    <property type="term" value="F:FMN binding"/>
    <property type="evidence" value="ECO:0007669"/>
    <property type="project" value="InterPro"/>
</dbReference>
<evidence type="ECO:0000256" key="1">
    <source>
        <dbReference type="SAM" id="SignalP"/>
    </source>
</evidence>
<dbReference type="Pfam" id="PF12682">
    <property type="entry name" value="Flavodoxin_4"/>
    <property type="match status" value="1"/>
</dbReference>
<dbReference type="EMBL" id="VUNH01000007">
    <property type="protein sequence ID" value="MST55821.1"/>
    <property type="molecule type" value="Genomic_DNA"/>
</dbReference>